<dbReference type="HAMAP" id="MF_00276">
    <property type="entry name" value="KdpC"/>
    <property type="match status" value="1"/>
</dbReference>
<comment type="subcellular location">
    <subcellularLocation>
        <location evidence="11">Cell membrane</location>
        <topology evidence="11">Single-pass membrane protein</topology>
    </subcellularLocation>
</comment>
<dbReference type="NCBIfam" id="NF001454">
    <property type="entry name" value="PRK00315.1"/>
    <property type="match status" value="1"/>
</dbReference>
<dbReference type="GO" id="GO:0008556">
    <property type="term" value="F:P-type potassium transmembrane transporter activity"/>
    <property type="evidence" value="ECO:0007669"/>
    <property type="project" value="InterPro"/>
</dbReference>
<keyword evidence="3 11" id="KW-0633">Potassium transport</keyword>
<comment type="function">
    <text evidence="11">Part of the high-affinity ATP-driven potassium transport (or Kdp) system, which catalyzes the hydrolysis of ATP coupled with the electrogenic transport of potassium into the cytoplasm. This subunit acts as a catalytic chaperone that increases the ATP-binding affinity of the ATP-hydrolyzing subunit KdpB by the formation of a transient KdpB/KdpC/ATP ternary complex.</text>
</comment>
<comment type="similarity">
    <text evidence="11">Belongs to the KdpC family.</text>
</comment>
<keyword evidence="5 11" id="KW-0547">Nucleotide-binding</keyword>
<gene>
    <name evidence="11" type="primary">kdpC</name>
    <name evidence="12" type="ORF">SAMN02745163_03962</name>
</gene>
<dbReference type="PANTHER" id="PTHR30042">
    <property type="entry name" value="POTASSIUM-TRANSPORTING ATPASE C CHAIN"/>
    <property type="match status" value="1"/>
</dbReference>
<protein>
    <recommendedName>
        <fullName evidence="11">Potassium-transporting ATPase KdpC subunit</fullName>
    </recommendedName>
    <alternativeName>
        <fullName evidence="11">ATP phosphohydrolase [potassium-transporting] C chain</fullName>
    </alternativeName>
    <alternativeName>
        <fullName evidence="11">Potassium-binding and translocating subunit C</fullName>
    </alternativeName>
    <alternativeName>
        <fullName evidence="11">Potassium-translocating ATPase C chain</fullName>
    </alternativeName>
</protein>
<dbReference type="GO" id="GO:0005524">
    <property type="term" value="F:ATP binding"/>
    <property type="evidence" value="ECO:0007669"/>
    <property type="project" value="UniProtKB-UniRule"/>
</dbReference>
<dbReference type="PANTHER" id="PTHR30042:SF2">
    <property type="entry name" value="POTASSIUM-TRANSPORTING ATPASE KDPC SUBUNIT"/>
    <property type="match status" value="1"/>
</dbReference>
<comment type="subunit">
    <text evidence="11">The system is composed of three essential subunits: KdpA, KdpB and KdpC.</text>
</comment>
<evidence type="ECO:0000256" key="4">
    <source>
        <dbReference type="ARBA" id="ARBA00022692"/>
    </source>
</evidence>
<keyword evidence="7 11" id="KW-0630">Potassium</keyword>
<dbReference type="RefSeq" id="WP_072992247.1">
    <property type="nucleotide sequence ID" value="NZ_FQZB01000019.1"/>
</dbReference>
<dbReference type="Proteomes" id="UP000184310">
    <property type="component" value="Unassembled WGS sequence"/>
</dbReference>
<organism evidence="12 13">
    <name type="scientific">Clostridium cavendishii DSM 21758</name>
    <dbReference type="NCBI Taxonomy" id="1121302"/>
    <lineage>
        <taxon>Bacteria</taxon>
        <taxon>Bacillati</taxon>
        <taxon>Bacillota</taxon>
        <taxon>Clostridia</taxon>
        <taxon>Eubacteriales</taxon>
        <taxon>Clostridiaceae</taxon>
        <taxon>Clostridium</taxon>
    </lineage>
</organism>
<evidence type="ECO:0000256" key="3">
    <source>
        <dbReference type="ARBA" id="ARBA00022538"/>
    </source>
</evidence>
<keyword evidence="6 11" id="KW-0067">ATP-binding</keyword>
<evidence type="ECO:0000256" key="7">
    <source>
        <dbReference type="ARBA" id="ARBA00022958"/>
    </source>
</evidence>
<dbReference type="PIRSF" id="PIRSF001296">
    <property type="entry name" value="K_ATPase_KdpC"/>
    <property type="match status" value="1"/>
</dbReference>
<keyword evidence="13" id="KW-1185">Reference proteome</keyword>
<evidence type="ECO:0000256" key="8">
    <source>
        <dbReference type="ARBA" id="ARBA00022989"/>
    </source>
</evidence>
<evidence type="ECO:0000256" key="2">
    <source>
        <dbReference type="ARBA" id="ARBA00022475"/>
    </source>
</evidence>
<dbReference type="NCBIfam" id="TIGR00681">
    <property type="entry name" value="kdpC"/>
    <property type="match status" value="1"/>
</dbReference>
<dbReference type="STRING" id="1121302.SAMN02745163_03962"/>
<dbReference type="EMBL" id="FQZB01000019">
    <property type="protein sequence ID" value="SHK52421.1"/>
    <property type="molecule type" value="Genomic_DNA"/>
</dbReference>
<dbReference type="OrthoDB" id="9809491at2"/>
<sequence length="212" mass="22803">MKKIITTSLTLCIALIVLCGFIYPLIVTGISQVAFKDKANGSLAYFNGKVVGSKMLGQNFTDERFFRSRPSSINYNTYTEEDTKPDKDGKTAYGGIGSGGSNYSNGNPALKERVEKDMEDFLKSHPTVKKEDIPTDLLTASGSGLDPNITPASAKIQIDAVSKASGISKGELEKLISKCTDSKSLGILGEERVNVLMLNLEVANILKSNGKL</sequence>
<evidence type="ECO:0000256" key="1">
    <source>
        <dbReference type="ARBA" id="ARBA00022448"/>
    </source>
</evidence>
<evidence type="ECO:0000256" key="5">
    <source>
        <dbReference type="ARBA" id="ARBA00022741"/>
    </source>
</evidence>
<evidence type="ECO:0000256" key="11">
    <source>
        <dbReference type="HAMAP-Rule" id="MF_00276"/>
    </source>
</evidence>
<dbReference type="AlphaFoldDB" id="A0A1M6T611"/>
<keyword evidence="9 11" id="KW-0406">Ion transport</keyword>
<name>A0A1M6T611_9CLOT</name>
<keyword evidence="10 11" id="KW-0472">Membrane</keyword>
<accession>A0A1M6T611</accession>
<dbReference type="InterPro" id="IPR003820">
    <property type="entry name" value="KdpC"/>
</dbReference>
<dbReference type="Pfam" id="PF02669">
    <property type="entry name" value="KdpC"/>
    <property type="match status" value="1"/>
</dbReference>
<reference evidence="12 13" key="1">
    <citation type="submission" date="2016-11" db="EMBL/GenBank/DDBJ databases">
        <authorList>
            <person name="Jaros S."/>
            <person name="Januszkiewicz K."/>
            <person name="Wedrychowicz H."/>
        </authorList>
    </citation>
    <scope>NUCLEOTIDE SEQUENCE [LARGE SCALE GENOMIC DNA]</scope>
    <source>
        <strain evidence="12 13">DSM 21758</strain>
    </source>
</reference>
<evidence type="ECO:0000313" key="12">
    <source>
        <dbReference type="EMBL" id="SHK52421.1"/>
    </source>
</evidence>
<evidence type="ECO:0000313" key="13">
    <source>
        <dbReference type="Proteomes" id="UP000184310"/>
    </source>
</evidence>
<dbReference type="GO" id="GO:0005886">
    <property type="term" value="C:plasma membrane"/>
    <property type="evidence" value="ECO:0007669"/>
    <property type="project" value="UniProtKB-SubCell"/>
</dbReference>
<keyword evidence="4 11" id="KW-0812">Transmembrane</keyword>
<evidence type="ECO:0000256" key="6">
    <source>
        <dbReference type="ARBA" id="ARBA00022840"/>
    </source>
</evidence>
<evidence type="ECO:0000256" key="9">
    <source>
        <dbReference type="ARBA" id="ARBA00023065"/>
    </source>
</evidence>
<proteinExistence type="inferred from homology"/>
<keyword evidence="1 11" id="KW-0813">Transport</keyword>
<keyword evidence="2 11" id="KW-1003">Cell membrane</keyword>
<keyword evidence="8 11" id="KW-1133">Transmembrane helix</keyword>
<evidence type="ECO:0000256" key="10">
    <source>
        <dbReference type="ARBA" id="ARBA00023136"/>
    </source>
</evidence>